<keyword evidence="7" id="KW-1185">Reference proteome</keyword>
<dbReference type="InterPro" id="IPR010998">
    <property type="entry name" value="Integrase_recombinase_N"/>
</dbReference>
<keyword evidence="4" id="KW-0233">DNA recombination</keyword>
<keyword evidence="3" id="KW-0238">DNA-binding</keyword>
<dbReference type="InterPro" id="IPR046668">
    <property type="entry name" value="DUF6538"/>
</dbReference>
<evidence type="ECO:0000313" key="6">
    <source>
        <dbReference type="EMBL" id="MBC9980290.1"/>
    </source>
</evidence>
<evidence type="ECO:0000256" key="1">
    <source>
        <dbReference type="ARBA" id="ARBA00008857"/>
    </source>
</evidence>
<organism evidence="6 7">
    <name type="scientific">Bradyrhizobium campsiandrae</name>
    <dbReference type="NCBI Taxonomy" id="1729892"/>
    <lineage>
        <taxon>Bacteria</taxon>
        <taxon>Pseudomonadati</taxon>
        <taxon>Pseudomonadota</taxon>
        <taxon>Alphaproteobacteria</taxon>
        <taxon>Hyphomicrobiales</taxon>
        <taxon>Nitrobacteraceae</taxon>
        <taxon>Bradyrhizobium</taxon>
    </lineage>
</organism>
<dbReference type="InterPro" id="IPR011010">
    <property type="entry name" value="DNA_brk_join_enz"/>
</dbReference>
<comment type="caution">
    <text evidence="6">The sequence shown here is derived from an EMBL/GenBank/DDBJ whole genome shotgun (WGS) entry which is preliminary data.</text>
</comment>
<accession>A0ABR7U8I4</accession>
<sequence length="422" mass="48140">MARALAMPRRHPESGIFFLRKRVPERFKAQVGKCEIKVSLHTRDAALARIRNLEVMLHIERQWAQFDGIALNQDGGVVAYAQIKGYGGPAAKPDAPIESLKPKRPQKAATLAERPRLRLVDLYKSYIKEAELAPSSVKRWTPVMGRLVSHLGHDDARAISRGDVIAWKDTLLREGIANITVRDVYVAAVKATLQFGLDQGELEANPAVGVKVRVRKRMQTREKGFTAEEATKILKATLRKPSGKISIEMAAARRWIPWICAYTGARVNEITPLTGRDFFERDGIPMMRIRAETNKTRKFRETPLHQDLLRQGLFKYAKARGARTLFYDPRRSRGGKDSNPHYKKVAERLAEWVRSLGIDDPRVQPNHGWRHRFSSIARSIAMPEDVRNVIQGHADRKVADRYGDTWPRVARRELDKIPRYRV</sequence>
<dbReference type="Gene3D" id="1.10.443.10">
    <property type="entry name" value="Intergrase catalytic core"/>
    <property type="match status" value="1"/>
</dbReference>
<evidence type="ECO:0000256" key="2">
    <source>
        <dbReference type="ARBA" id="ARBA00022908"/>
    </source>
</evidence>
<dbReference type="InterPro" id="IPR013762">
    <property type="entry name" value="Integrase-like_cat_sf"/>
</dbReference>
<keyword evidence="2" id="KW-0229">DNA integration</keyword>
<comment type="similarity">
    <text evidence="1">Belongs to the 'phage' integrase family.</text>
</comment>
<name>A0ABR7U8I4_9BRAD</name>
<dbReference type="Gene3D" id="1.10.150.130">
    <property type="match status" value="1"/>
</dbReference>
<dbReference type="PANTHER" id="PTHR30349:SF41">
    <property type="entry name" value="INTEGRASE_RECOMBINASE PROTEIN MJ0367-RELATED"/>
    <property type="match status" value="1"/>
</dbReference>
<dbReference type="InterPro" id="IPR050090">
    <property type="entry name" value="Tyrosine_recombinase_XerCD"/>
</dbReference>
<evidence type="ECO:0000259" key="5">
    <source>
        <dbReference type="Pfam" id="PF20172"/>
    </source>
</evidence>
<dbReference type="RefSeq" id="WP_188104503.1">
    <property type="nucleotide sequence ID" value="NZ_JAANIH010000040.1"/>
</dbReference>
<evidence type="ECO:0000256" key="3">
    <source>
        <dbReference type="ARBA" id="ARBA00023125"/>
    </source>
</evidence>
<evidence type="ECO:0000256" key="4">
    <source>
        <dbReference type="ARBA" id="ARBA00023172"/>
    </source>
</evidence>
<dbReference type="EMBL" id="JAATTO010000025">
    <property type="protein sequence ID" value="MBC9980290.1"/>
    <property type="molecule type" value="Genomic_DNA"/>
</dbReference>
<dbReference type="SUPFAM" id="SSF56349">
    <property type="entry name" value="DNA breaking-rejoining enzymes"/>
    <property type="match status" value="1"/>
</dbReference>
<dbReference type="Proteomes" id="UP000639516">
    <property type="component" value="Unassembled WGS sequence"/>
</dbReference>
<protein>
    <recommendedName>
        <fullName evidence="5">DUF6538 domain-containing protein</fullName>
    </recommendedName>
</protein>
<proteinExistence type="inferred from homology"/>
<feature type="domain" description="DUF6538" evidence="5">
    <location>
        <begin position="14"/>
        <end position="65"/>
    </location>
</feature>
<dbReference type="PANTHER" id="PTHR30349">
    <property type="entry name" value="PHAGE INTEGRASE-RELATED"/>
    <property type="match status" value="1"/>
</dbReference>
<gene>
    <name evidence="6" type="ORF">HA482_18970</name>
</gene>
<dbReference type="Pfam" id="PF20172">
    <property type="entry name" value="DUF6538"/>
    <property type="match status" value="1"/>
</dbReference>
<evidence type="ECO:0000313" key="7">
    <source>
        <dbReference type="Proteomes" id="UP000639516"/>
    </source>
</evidence>
<reference evidence="6 7" key="1">
    <citation type="journal article" date="2020" name="Arch. Microbiol.">
        <title>Bradyrhizobium campsiandrae sp. nov., a nitrogen-fixing bacterial strain isolated from a native leguminous tree from the Amazon adapted to flooded conditions.</title>
        <authorList>
            <person name="Cabral Michel D."/>
            <person name="Martins da Costa E."/>
            <person name="Azarias Guimaraes A."/>
            <person name="Soares de Carvalho T."/>
            <person name="Santos de Castro Caputo P."/>
            <person name="Willems A."/>
            <person name="de Souza Moreira F.M."/>
        </authorList>
    </citation>
    <scope>NUCLEOTIDE SEQUENCE [LARGE SCALE GENOMIC DNA]</scope>
    <source>
        <strain evidence="7">INPA 384B</strain>
    </source>
</reference>